<dbReference type="PROSITE" id="PS50103">
    <property type="entry name" value="ZF_C3H1"/>
    <property type="match status" value="2"/>
</dbReference>
<feature type="domain" description="C3H1-type" evidence="6">
    <location>
        <begin position="31"/>
        <end position="59"/>
    </location>
</feature>
<feature type="zinc finger region" description="C3H1-type" evidence="5">
    <location>
        <begin position="70"/>
        <end position="100"/>
    </location>
</feature>
<dbReference type="OrthoDB" id="410307at2759"/>
<evidence type="ECO:0000256" key="2">
    <source>
        <dbReference type="ARBA" id="ARBA00022737"/>
    </source>
</evidence>
<keyword evidence="2" id="KW-0677">Repeat</keyword>
<dbReference type="SUPFAM" id="SSF160443">
    <property type="entry name" value="SMR domain-like"/>
    <property type="match status" value="1"/>
</dbReference>
<dbReference type="Gene3D" id="4.10.1000.10">
    <property type="entry name" value="Zinc finger, CCCH-type"/>
    <property type="match status" value="1"/>
</dbReference>
<protein>
    <recommendedName>
        <fullName evidence="6">C3H1-type domain-containing protein</fullName>
    </recommendedName>
</protein>
<evidence type="ECO:0000313" key="7">
    <source>
        <dbReference type="EMBL" id="PIC30750.1"/>
    </source>
</evidence>
<dbReference type="InterPro" id="IPR000571">
    <property type="entry name" value="Znf_CCCH"/>
</dbReference>
<keyword evidence="1 5" id="KW-0479">Metal-binding</keyword>
<dbReference type="GO" id="GO:0043186">
    <property type="term" value="C:P granule"/>
    <property type="evidence" value="ECO:0007669"/>
    <property type="project" value="UniProtKB-ARBA"/>
</dbReference>
<dbReference type="GO" id="GO:0005829">
    <property type="term" value="C:cytosol"/>
    <property type="evidence" value="ECO:0007669"/>
    <property type="project" value="TreeGrafter"/>
</dbReference>
<keyword evidence="3 5" id="KW-0863">Zinc-finger</keyword>
<feature type="domain" description="C3H1-type" evidence="6">
    <location>
        <begin position="70"/>
        <end position="100"/>
    </location>
</feature>
<accession>A0A2G5TTW1</accession>
<dbReference type="PANTHER" id="PTHR12547">
    <property type="entry name" value="CCCH ZINC FINGER/TIS11-RELATED"/>
    <property type="match status" value="1"/>
</dbReference>
<evidence type="ECO:0000259" key="6">
    <source>
        <dbReference type="PROSITE" id="PS50103"/>
    </source>
</evidence>
<comment type="caution">
    <text evidence="7">The sequence shown here is derived from an EMBL/GenBank/DDBJ whole genome shotgun (WGS) entry which is preliminary data.</text>
</comment>
<keyword evidence="8" id="KW-1185">Reference proteome</keyword>
<dbReference type="PANTHER" id="PTHR12547:SF18">
    <property type="entry name" value="PROTEIN TIS11"/>
    <property type="match status" value="1"/>
</dbReference>
<dbReference type="STRING" id="1611254.A0A2G5TTW1"/>
<dbReference type="EMBL" id="PDUG01000005">
    <property type="protein sequence ID" value="PIC30750.1"/>
    <property type="molecule type" value="Genomic_DNA"/>
</dbReference>
<dbReference type="InterPro" id="IPR045877">
    <property type="entry name" value="ZFP36-like"/>
</dbReference>
<feature type="zinc finger region" description="C3H1-type" evidence="5">
    <location>
        <begin position="31"/>
        <end position="59"/>
    </location>
</feature>
<gene>
    <name evidence="7" type="primary">Cnig_chr_V.g21888</name>
    <name evidence="7" type="ORF">B9Z55_021888</name>
</gene>
<reference evidence="8" key="1">
    <citation type="submission" date="2017-10" db="EMBL/GenBank/DDBJ databases">
        <title>Rapid genome shrinkage in a self-fertile nematode reveals novel sperm competition proteins.</title>
        <authorList>
            <person name="Yin D."/>
            <person name="Schwarz E.M."/>
            <person name="Thomas C.G."/>
            <person name="Felde R.L."/>
            <person name="Korf I.F."/>
            <person name="Cutter A.D."/>
            <person name="Schartner C.M."/>
            <person name="Ralston E.J."/>
            <person name="Meyer B.J."/>
            <person name="Haag E.S."/>
        </authorList>
    </citation>
    <scope>NUCLEOTIDE SEQUENCE [LARGE SCALE GENOMIC DNA]</scope>
    <source>
        <strain evidence="8">JU1422</strain>
    </source>
</reference>
<dbReference type="GO" id="GO:0003730">
    <property type="term" value="F:mRNA 3'-UTR binding"/>
    <property type="evidence" value="ECO:0007669"/>
    <property type="project" value="TreeGrafter"/>
</dbReference>
<dbReference type="InterPro" id="IPR036855">
    <property type="entry name" value="Znf_CCCH_sf"/>
</dbReference>
<evidence type="ECO:0000256" key="3">
    <source>
        <dbReference type="ARBA" id="ARBA00022771"/>
    </source>
</evidence>
<evidence type="ECO:0000313" key="8">
    <source>
        <dbReference type="Proteomes" id="UP000230233"/>
    </source>
</evidence>
<organism evidence="7 8">
    <name type="scientific">Caenorhabditis nigoni</name>
    <dbReference type="NCBI Taxonomy" id="1611254"/>
    <lineage>
        <taxon>Eukaryota</taxon>
        <taxon>Metazoa</taxon>
        <taxon>Ecdysozoa</taxon>
        <taxon>Nematoda</taxon>
        <taxon>Chromadorea</taxon>
        <taxon>Rhabditida</taxon>
        <taxon>Rhabditina</taxon>
        <taxon>Rhabditomorpha</taxon>
        <taxon>Rhabditoidea</taxon>
        <taxon>Rhabditidae</taxon>
        <taxon>Peloderinae</taxon>
        <taxon>Caenorhabditis</taxon>
    </lineage>
</organism>
<keyword evidence="4 5" id="KW-0862">Zinc</keyword>
<name>A0A2G5TTW1_9PELO</name>
<dbReference type="GO" id="GO:0008270">
    <property type="term" value="F:zinc ion binding"/>
    <property type="evidence" value="ECO:0007669"/>
    <property type="project" value="UniProtKB-KW"/>
</dbReference>
<dbReference type="AlphaFoldDB" id="A0A2G5TTW1"/>
<dbReference type="Gene3D" id="3.30.1370.110">
    <property type="match status" value="1"/>
</dbReference>
<dbReference type="Proteomes" id="UP000230233">
    <property type="component" value="Chromosome V"/>
</dbReference>
<evidence type="ECO:0000256" key="4">
    <source>
        <dbReference type="ARBA" id="ARBA00022833"/>
    </source>
</evidence>
<evidence type="ECO:0000256" key="5">
    <source>
        <dbReference type="PROSITE-ProRule" id="PRU00723"/>
    </source>
</evidence>
<proteinExistence type="predicted"/>
<evidence type="ECO:0000256" key="1">
    <source>
        <dbReference type="ARBA" id="ARBA00022723"/>
    </source>
</evidence>
<sequence>MSSFSYQFYHESAYVDTSTSGDKEYGLKPNNFKSRMCRHYEAGRICHMGSKCGFAHGEHELKTKSNAVGKRKTRICVSYGPGGDGCCKEGLACDFLHPTDGEAFVRAVQYQMEKVQFNLMVQELHAKRRFCSTKEELDELEDGINAMVRQWNKVWPKGPNYFDMHWMTTRGAEDYAAGIIIWMQRTNQKTAYLETGRGNHSSYGFAAIRTLLLAKYQGCGGVVATPDQSNPGIVILNIL</sequence>
<dbReference type="InterPro" id="IPR036063">
    <property type="entry name" value="Smr_dom_sf"/>
</dbReference>
<dbReference type="SUPFAM" id="SSF90229">
    <property type="entry name" value="CCCH zinc finger"/>
    <property type="match status" value="1"/>
</dbReference>
<dbReference type="SMART" id="SM00356">
    <property type="entry name" value="ZnF_C3H1"/>
    <property type="match status" value="2"/>
</dbReference>